<dbReference type="InterPro" id="IPR013786">
    <property type="entry name" value="AcylCoA_DH/ox_N"/>
</dbReference>
<evidence type="ECO:0000256" key="2">
    <source>
        <dbReference type="ARBA" id="ARBA00009347"/>
    </source>
</evidence>
<keyword evidence="3 5" id="KW-0285">Flavoprotein</keyword>
<dbReference type="PANTHER" id="PTHR43884:SF12">
    <property type="entry name" value="ISOVALERYL-COA DEHYDROGENASE, MITOCHONDRIAL-RELATED"/>
    <property type="match status" value="1"/>
</dbReference>
<feature type="domain" description="Acyl-CoA oxidase/dehydrogenase middle" evidence="7">
    <location>
        <begin position="128"/>
        <end position="221"/>
    </location>
</feature>
<evidence type="ECO:0000259" key="8">
    <source>
        <dbReference type="Pfam" id="PF02771"/>
    </source>
</evidence>
<dbReference type="Pfam" id="PF02770">
    <property type="entry name" value="Acyl-CoA_dh_M"/>
    <property type="match status" value="1"/>
</dbReference>
<gene>
    <name evidence="9" type="ORF">AKJ09_02479</name>
</gene>
<evidence type="ECO:0000259" key="6">
    <source>
        <dbReference type="Pfam" id="PF00441"/>
    </source>
</evidence>
<dbReference type="Pfam" id="PF02771">
    <property type="entry name" value="Acyl-CoA_dh_N"/>
    <property type="match status" value="1"/>
</dbReference>
<evidence type="ECO:0000256" key="5">
    <source>
        <dbReference type="RuleBase" id="RU362125"/>
    </source>
</evidence>
<protein>
    <submittedName>
        <fullName evidence="9">Butyryl-CoA dehydrogenase</fullName>
    </submittedName>
</protein>
<sequence length="487" mass="51514">MSSTSVNVSAAPEADVVELLLPQVRKFLAREVRAEAIDREGLIPAAVRESAAGLGLFGLTIPTEYGGAGLPLGSACRVVTELARVDRSIAIMIGLHVGLGTRGLVAYGSPELRSTWLPRLASGECVASFSVTEANAGSDLTAIRTTAEPTREGLRIVGEKSYVTNGGFAGLFTVLVRTPGIGGERATSVVCIPRDTPGVEIGLEEDKLGVRGSSTVTLTFDGAVVPWTNLIGEAGRGMDVAHELLGWGRTLMSAGCVGTARAALDATVAYVGMRRQFGRAIGEFGATRVHVAWMAARVHAMEAIMKSVADEQARGRNIETSSAIAKVFTSESAFAVCDRAVQLHGALGFLEPTGVARMLRDSRITRIFEGANDVLLVRIGAARVTSSAPIVQFDDSPSVRALARRLDDAVAEIRSRLGIRAVRRQLLLQRIASAEISVTVARAAALSGGPLGHYASEQLVEEGHHALDRLVRAERDEDEATALFESR</sequence>
<dbReference type="GO" id="GO:0050660">
    <property type="term" value="F:flavin adenine dinucleotide binding"/>
    <property type="evidence" value="ECO:0007669"/>
    <property type="project" value="InterPro"/>
</dbReference>
<dbReference type="KEGG" id="llu:AKJ09_02479"/>
<name>A0A0K1PQJ8_9BACT</name>
<dbReference type="GO" id="GO:0003995">
    <property type="term" value="F:acyl-CoA dehydrogenase activity"/>
    <property type="evidence" value="ECO:0007669"/>
    <property type="project" value="TreeGrafter"/>
</dbReference>
<evidence type="ECO:0000313" key="10">
    <source>
        <dbReference type="Proteomes" id="UP000064967"/>
    </source>
</evidence>
<dbReference type="Gene3D" id="2.40.110.10">
    <property type="entry name" value="Butyryl-CoA Dehydrogenase, subunit A, domain 2"/>
    <property type="match status" value="1"/>
</dbReference>
<keyword evidence="4 5" id="KW-0274">FAD</keyword>
<dbReference type="InterPro" id="IPR009075">
    <property type="entry name" value="AcylCo_DH/oxidase_C"/>
</dbReference>
<dbReference type="PANTHER" id="PTHR43884">
    <property type="entry name" value="ACYL-COA DEHYDROGENASE"/>
    <property type="match status" value="1"/>
</dbReference>
<dbReference type="InterPro" id="IPR006091">
    <property type="entry name" value="Acyl-CoA_Oxase/DH_mid-dom"/>
</dbReference>
<dbReference type="InterPro" id="IPR009100">
    <property type="entry name" value="AcylCoA_DH/oxidase_NM_dom_sf"/>
</dbReference>
<evidence type="ECO:0000256" key="3">
    <source>
        <dbReference type="ARBA" id="ARBA00022630"/>
    </source>
</evidence>
<feature type="domain" description="Acyl-CoA dehydrogenase/oxidase N-terminal" evidence="8">
    <location>
        <begin position="19"/>
        <end position="124"/>
    </location>
</feature>
<evidence type="ECO:0000256" key="4">
    <source>
        <dbReference type="ARBA" id="ARBA00022827"/>
    </source>
</evidence>
<dbReference type="SUPFAM" id="SSF47203">
    <property type="entry name" value="Acyl-CoA dehydrogenase C-terminal domain-like"/>
    <property type="match status" value="1"/>
</dbReference>
<comment type="cofactor">
    <cofactor evidence="1 5">
        <name>FAD</name>
        <dbReference type="ChEBI" id="CHEBI:57692"/>
    </cofactor>
</comment>
<reference evidence="9 10" key="1">
    <citation type="submission" date="2015-08" db="EMBL/GenBank/DDBJ databases">
        <authorList>
            <person name="Babu N.S."/>
            <person name="Beckwith C.J."/>
            <person name="Beseler K.G."/>
            <person name="Brison A."/>
            <person name="Carone J.V."/>
            <person name="Caskin T.P."/>
            <person name="Diamond M."/>
            <person name="Durham M.E."/>
            <person name="Foxe J.M."/>
            <person name="Go M."/>
            <person name="Henderson B.A."/>
            <person name="Jones I.B."/>
            <person name="McGettigan J.A."/>
            <person name="Micheletti S.J."/>
            <person name="Nasrallah M.E."/>
            <person name="Ortiz D."/>
            <person name="Piller C.R."/>
            <person name="Privatt S.R."/>
            <person name="Schneider S.L."/>
            <person name="Sharp S."/>
            <person name="Smith T.C."/>
            <person name="Stanton J.D."/>
            <person name="Ullery H.E."/>
            <person name="Wilson R.J."/>
            <person name="Serrano M.G."/>
            <person name="Buck G."/>
            <person name="Lee V."/>
            <person name="Wang Y."/>
            <person name="Carvalho R."/>
            <person name="Voegtly L."/>
            <person name="Shi R."/>
            <person name="Duckworth R."/>
            <person name="Johnson A."/>
            <person name="Loviza R."/>
            <person name="Walstead R."/>
            <person name="Shah Z."/>
            <person name="Kiflezghi M."/>
            <person name="Wade K."/>
            <person name="Ball S.L."/>
            <person name="Bradley K.W."/>
            <person name="Asai D.J."/>
            <person name="Bowman C.A."/>
            <person name="Russell D.A."/>
            <person name="Pope W.H."/>
            <person name="Jacobs-Sera D."/>
            <person name="Hendrix R.W."/>
            <person name="Hatfull G.F."/>
        </authorList>
    </citation>
    <scope>NUCLEOTIDE SEQUENCE [LARGE SCALE GENOMIC DNA]</scope>
    <source>
        <strain evidence="9 10">DSM 27648</strain>
    </source>
</reference>
<dbReference type="InterPro" id="IPR037069">
    <property type="entry name" value="AcylCoA_DH/ox_N_sf"/>
</dbReference>
<accession>A0A0K1PQJ8</accession>
<dbReference type="InterPro" id="IPR036250">
    <property type="entry name" value="AcylCo_DH-like_C"/>
</dbReference>
<dbReference type="OrthoDB" id="9765339at2"/>
<evidence type="ECO:0000256" key="1">
    <source>
        <dbReference type="ARBA" id="ARBA00001974"/>
    </source>
</evidence>
<feature type="domain" description="Acyl-CoA dehydrogenase/oxidase C-terminal" evidence="6">
    <location>
        <begin position="235"/>
        <end position="381"/>
    </location>
</feature>
<dbReference type="SUPFAM" id="SSF56645">
    <property type="entry name" value="Acyl-CoA dehydrogenase NM domain-like"/>
    <property type="match status" value="1"/>
</dbReference>
<keyword evidence="5" id="KW-0560">Oxidoreductase</keyword>
<dbReference type="Gene3D" id="1.10.540.10">
    <property type="entry name" value="Acyl-CoA dehydrogenase/oxidase, N-terminal domain"/>
    <property type="match status" value="1"/>
</dbReference>
<dbReference type="InterPro" id="IPR046373">
    <property type="entry name" value="Acyl-CoA_Oxase/DH_mid-dom_sf"/>
</dbReference>
<dbReference type="Pfam" id="PF00441">
    <property type="entry name" value="Acyl-CoA_dh_1"/>
    <property type="match status" value="1"/>
</dbReference>
<proteinExistence type="inferred from homology"/>
<dbReference type="Gene3D" id="1.20.140.10">
    <property type="entry name" value="Butyryl-CoA Dehydrogenase, subunit A, domain 3"/>
    <property type="match status" value="1"/>
</dbReference>
<dbReference type="PATRIC" id="fig|1391654.3.peg.2518"/>
<keyword evidence="10" id="KW-1185">Reference proteome</keyword>
<organism evidence="9 10">
    <name type="scientific">Labilithrix luteola</name>
    <dbReference type="NCBI Taxonomy" id="1391654"/>
    <lineage>
        <taxon>Bacteria</taxon>
        <taxon>Pseudomonadati</taxon>
        <taxon>Myxococcota</taxon>
        <taxon>Polyangia</taxon>
        <taxon>Polyangiales</taxon>
        <taxon>Labilitrichaceae</taxon>
        <taxon>Labilithrix</taxon>
    </lineage>
</organism>
<dbReference type="AlphaFoldDB" id="A0A0K1PQJ8"/>
<comment type="similarity">
    <text evidence="2 5">Belongs to the acyl-CoA dehydrogenase family.</text>
</comment>
<dbReference type="EMBL" id="CP012333">
    <property type="protein sequence ID" value="AKU95815.1"/>
    <property type="molecule type" value="Genomic_DNA"/>
</dbReference>
<dbReference type="RefSeq" id="WP_146647199.1">
    <property type="nucleotide sequence ID" value="NZ_CP012333.1"/>
</dbReference>
<dbReference type="STRING" id="1391654.AKJ09_02479"/>
<evidence type="ECO:0000313" key="9">
    <source>
        <dbReference type="EMBL" id="AKU95815.1"/>
    </source>
</evidence>
<dbReference type="Proteomes" id="UP000064967">
    <property type="component" value="Chromosome"/>
</dbReference>
<evidence type="ECO:0000259" key="7">
    <source>
        <dbReference type="Pfam" id="PF02770"/>
    </source>
</evidence>